<keyword evidence="4" id="KW-0436">Ligase</keyword>
<accession>A0A7J9PNB3</accession>
<dbReference type="InterPro" id="IPR013783">
    <property type="entry name" value="Ig-like_fold"/>
</dbReference>
<dbReference type="RefSeq" id="WP_012068283.1">
    <property type="nucleotide sequence ID" value="NZ_JACDUL010000006.1"/>
</dbReference>
<evidence type="ECO:0000313" key="4">
    <source>
        <dbReference type="EMBL" id="MBA2862989.1"/>
    </source>
</evidence>
<feature type="region of interest" description="Disordered" evidence="1">
    <location>
        <begin position="1650"/>
        <end position="1681"/>
    </location>
</feature>
<dbReference type="PANTHER" id="PTHR44119:SF4">
    <property type="entry name" value="AEROBIC COBALTOCHELATASE SUBUNIT COBN"/>
    <property type="match status" value="1"/>
</dbReference>
<dbReference type="CDD" id="cd10150">
    <property type="entry name" value="CobN_like"/>
    <property type="match status" value="1"/>
</dbReference>
<keyword evidence="2" id="KW-0812">Transmembrane</keyword>
<organism evidence="4 5">
    <name type="scientific">Methanococcus maripaludis</name>
    <name type="common">Methanococcus deltae</name>
    <dbReference type="NCBI Taxonomy" id="39152"/>
    <lineage>
        <taxon>Archaea</taxon>
        <taxon>Methanobacteriati</taxon>
        <taxon>Methanobacteriota</taxon>
        <taxon>Methanomada group</taxon>
        <taxon>Methanococci</taxon>
        <taxon>Methanococcales</taxon>
        <taxon>Methanococcaceae</taxon>
        <taxon>Methanococcus</taxon>
    </lineage>
</organism>
<protein>
    <submittedName>
        <fullName evidence="4">Cobaltochelatase CobN</fullName>
        <ecNumber evidence="4">6.6.1.2</ecNumber>
    </submittedName>
</protein>
<dbReference type="EC" id="6.6.1.2" evidence="4"/>
<dbReference type="GO" id="GO:0051116">
    <property type="term" value="F:cobaltochelatase activity"/>
    <property type="evidence" value="ECO:0007669"/>
    <property type="project" value="UniProtKB-EC"/>
</dbReference>
<gene>
    <name evidence="4" type="ORF">HNP90_001889</name>
</gene>
<evidence type="ECO:0000256" key="1">
    <source>
        <dbReference type="SAM" id="MobiDB-lite"/>
    </source>
</evidence>
<keyword evidence="2" id="KW-1133">Transmembrane helix</keyword>
<evidence type="ECO:0000256" key="2">
    <source>
        <dbReference type="SAM" id="Phobius"/>
    </source>
</evidence>
<reference evidence="4 5" key="1">
    <citation type="submission" date="2020-07" db="EMBL/GenBank/DDBJ databases">
        <title>Genomic Encyclopedia of Type Strains, Phase IV (KMG-V): Genome sequencing to study the core and pangenomes of soil and plant-associated prokaryotes.</title>
        <authorList>
            <person name="Whitman W."/>
        </authorList>
    </citation>
    <scope>NUCLEOTIDE SEQUENCE [LARGE SCALE GENOMIC DNA]</scope>
    <source>
        <strain evidence="4 5">C8</strain>
    </source>
</reference>
<dbReference type="EMBL" id="JACDUL010000006">
    <property type="protein sequence ID" value="MBA2862989.1"/>
    <property type="molecule type" value="Genomic_DNA"/>
</dbReference>
<feature type="domain" description="CobN/magnesium chelatase" evidence="3">
    <location>
        <begin position="1147"/>
        <end position="1594"/>
    </location>
</feature>
<feature type="compositionally biased region" description="Acidic residues" evidence="1">
    <location>
        <begin position="1659"/>
        <end position="1668"/>
    </location>
</feature>
<keyword evidence="2" id="KW-0472">Membrane</keyword>
<evidence type="ECO:0000313" key="5">
    <source>
        <dbReference type="Proteomes" id="UP000533207"/>
    </source>
</evidence>
<dbReference type="InterPro" id="IPR003672">
    <property type="entry name" value="CobN/Mg_chltase"/>
</dbReference>
<feature type="domain" description="CobN/magnesium chelatase" evidence="3">
    <location>
        <begin position="138"/>
        <end position="779"/>
    </location>
</feature>
<name>A0A7J9PNB3_METMI</name>
<feature type="region of interest" description="Disordered" evidence="1">
    <location>
        <begin position="1703"/>
        <end position="1758"/>
    </location>
</feature>
<dbReference type="Proteomes" id="UP000533207">
    <property type="component" value="Unassembled WGS sequence"/>
</dbReference>
<feature type="compositionally biased region" description="Low complexity" evidence="1">
    <location>
        <begin position="1703"/>
        <end position="1741"/>
    </location>
</feature>
<proteinExistence type="predicted"/>
<dbReference type="PANTHER" id="PTHR44119">
    <property type="entry name" value="MAGNESIUM-CHELATASE SUBUNIT CHLH, CHLOROPLASTIC"/>
    <property type="match status" value="1"/>
</dbReference>
<comment type="caution">
    <text evidence="4">The sequence shown here is derived from an EMBL/GenBank/DDBJ whole genome shotgun (WGS) entry which is preliminary data.</text>
</comment>
<dbReference type="Pfam" id="PF13620">
    <property type="entry name" value="CarboxypepD_reg"/>
    <property type="match status" value="1"/>
</dbReference>
<dbReference type="SUPFAM" id="SSF117074">
    <property type="entry name" value="Hypothetical protein PA1324"/>
    <property type="match status" value="3"/>
</dbReference>
<sequence length="1801" mass="198980">MRFKNIFLILLSVMLLSLSITAVSAEEDDPKIAFVVIGSDEAYMVNEAAEGTNVNVTVYYSARSSDVNLTYNSFEEMDLSSYDAIFVYPNTAMLFLGADVRDEIEEAINNTVDPATPVIDLGFGTGNVDLSEHPYIEAYTGNASTENIRRMISYLAITFCGTDGTIEEPIAVPDDGIYHPDSALVFEDLDSYLEWYSTDDGTHHIYDPNNVTVGLTFFDSNTGSKGNLVVDATIRELESRGVNVIPAFKPTLLYEDTPIMFQADGEWLPDAFIDFGYGVWVIPVLNKNTTYLQEAGVPVINAVMYSQSLDEWVNGTTGSAYDFQYQIPLMEIGGHIESIVVSAKVADETYGVELDTPIPAQVDWMVNRTLNWVKLQKIENEEKKVAIIYYNHAPGKQDVMTASNLDVAPSIANLVEYMDENGYDLGEELPNSTCIRELVLEQGRNIGNWAPGEMEELVNNYDVELLPVEQYMEWFHELPQDKQDEVIDTWGEAPGDCMVYENSSGQYFVFPKISLGNVVLVPQPTRGGSDNDSLLYHDQTLPPSHQYIAFYMWLDKQYEADALINMGRHGTQEWLAGKGVGLSIEDCWPAIMIQDMPSIYIYEVGGIGEGIQAKRRGNAVIVDHLTPPVITCGLYGNLSTMHLKMHLYEEEESESLKEEYKKSIISLYETLGFDTTFNISTDELSSYNETEFDSFVLEGPVHDYLHELAQETMTYGLHVLGEPPEGDALVAMVYSIVSDDLIESISKVVEDDHILDTAHQPNAVTELIEDVILNGTSPDEAVMNKLNISGTVTKEVVATAISDEDGNYTLENIPNGNYTLTSFKYIQMGSMGMWFIDETDVTVQDGQDISDFNVTTHTASSDDGNNELETITALNILLQRADISGKTLGSSRMGGTQPYVNVTVVLTDDRGELVANTTSDEDGNYTLENIPNGNYTLTSFKYIQMGSMGMWFIDETDVTVQDGQDISDFNVTTHTASSDDGNNELETITALNILLQRADISGKTLGSSRMGGTQPYVNVTVVLTDDRGELVANTTSDEDGNYTLENIPNENYTLTSFKYIQMGSMGMWFIDETDVTVQDGQDISDFNVTTHTASSDDGNNELETITALNILLQRADISGKTLGSSRMGGTQPYVNVTVVLTQETVKSSEEAAEIIETLNYASEIAENIAACSCELQGVIDALDGKYIVPGLGDDPIRSPEVIPTGRNFYAFNPNIIPTEEAWNVGKQLVDDFLEEWLEEYGEYPEKVGFVLWSSETGRHKGVMEAEILYLLGVEPVWDDSNVEGVRLIDSEELGRPRIDVVVTMSGVYRDDYNWQVELMDMAARLAAESEDDIEYENYVKTHSDEIYDLLMATGNYTEEDANLLSKSRIFGPSPGTWGVGEFRSAVERGDSWDNDSILADLYISSMSNIYVGGEWGGQETETFREVLSGTDALLFSRSGNDGRGSSSVVFDHVYEFYGGFATAVRDISGEDPVKFIVDLKDADEATTEAFSSYLAKELLSTYYNPLYVSGLMSSGYAGAAEISNIIEDLAGLQYTIPGGITGEMWEQMYNIYVEDAYNLGMDEWYATENPWAKQALESKMLEVAMKDYWDADDAILENLANEYIQSVVEYGVTCCHHTCGFLELNEWAVTHSSVDEETLKEFERLYEEATQKDISISEDSTEVQEQNDESSSSEPDTYSKVYSGNESVVKAVNATNATMVTNTTVTEDAAPSVGSDGGRSSSGSSSSATTAESSSSSTSKTQKAYEVTMNDEPEQSETSGTTVIAIVGAVAMTGLVGVGYFKQNPEIFTNIINALKLLRRR</sequence>
<dbReference type="Pfam" id="PF02514">
    <property type="entry name" value="CobN-Mg_chel"/>
    <property type="match status" value="2"/>
</dbReference>
<feature type="transmembrane region" description="Helical" evidence="2">
    <location>
        <begin position="1763"/>
        <end position="1781"/>
    </location>
</feature>
<dbReference type="Gene3D" id="2.60.40.10">
    <property type="entry name" value="Immunoglobulins"/>
    <property type="match status" value="2"/>
</dbReference>
<feature type="compositionally biased region" description="Polar residues" evidence="1">
    <location>
        <begin position="1669"/>
        <end position="1681"/>
    </location>
</feature>
<evidence type="ECO:0000259" key="3">
    <source>
        <dbReference type="Pfam" id="PF02514"/>
    </source>
</evidence>